<dbReference type="EMBL" id="JAMYWD010000002">
    <property type="protein sequence ID" value="KAJ4978366.1"/>
    <property type="molecule type" value="Genomic_DNA"/>
</dbReference>
<evidence type="ECO:0000256" key="1">
    <source>
        <dbReference type="ARBA" id="ARBA00004225"/>
    </source>
</evidence>
<evidence type="ECO:0000313" key="7">
    <source>
        <dbReference type="EMBL" id="KAJ4978366.1"/>
    </source>
</evidence>
<evidence type="ECO:0000313" key="8">
    <source>
        <dbReference type="Proteomes" id="UP001141806"/>
    </source>
</evidence>
<reference evidence="7" key="1">
    <citation type="journal article" date="2023" name="Plant J.">
        <title>The genome of the king protea, Protea cynaroides.</title>
        <authorList>
            <person name="Chang J."/>
            <person name="Duong T.A."/>
            <person name="Schoeman C."/>
            <person name="Ma X."/>
            <person name="Roodt D."/>
            <person name="Barker N."/>
            <person name="Li Z."/>
            <person name="Van de Peer Y."/>
            <person name="Mizrachi E."/>
        </authorList>
    </citation>
    <scope>NUCLEOTIDE SEQUENCE</scope>
    <source>
        <tissue evidence="7">Young leaves</tissue>
    </source>
</reference>
<feature type="transmembrane region" description="Helical" evidence="6">
    <location>
        <begin position="298"/>
        <end position="317"/>
    </location>
</feature>
<keyword evidence="3 6" id="KW-1133">Transmembrane helix</keyword>
<protein>
    <submittedName>
        <fullName evidence="7">Uncharacterized protein</fullName>
    </submittedName>
</protein>
<keyword evidence="8" id="KW-1185">Reference proteome</keyword>
<evidence type="ECO:0000256" key="5">
    <source>
        <dbReference type="ARBA" id="ARBA00023136"/>
    </source>
</evidence>
<gene>
    <name evidence="7" type="ORF">NE237_009146</name>
</gene>
<keyword evidence="5 6" id="KW-0472">Membrane</keyword>
<dbReference type="GO" id="GO:0005741">
    <property type="term" value="C:mitochondrial outer membrane"/>
    <property type="evidence" value="ECO:0007669"/>
    <property type="project" value="TreeGrafter"/>
</dbReference>
<dbReference type="PANTHER" id="PTHR28234:SF1">
    <property type="entry name" value="NUCLEAR CONTROL OF ATPASE PROTEIN 2"/>
    <property type="match status" value="1"/>
</dbReference>
<evidence type="ECO:0000256" key="6">
    <source>
        <dbReference type="SAM" id="Phobius"/>
    </source>
</evidence>
<evidence type="ECO:0000256" key="2">
    <source>
        <dbReference type="ARBA" id="ARBA00022692"/>
    </source>
</evidence>
<keyword evidence="4" id="KW-0496">Mitochondrion</keyword>
<comment type="subcellular location">
    <subcellularLocation>
        <location evidence="1">Mitochondrion membrane</location>
        <topology evidence="1">Multi-pass membrane protein</topology>
    </subcellularLocation>
</comment>
<dbReference type="Proteomes" id="UP001141806">
    <property type="component" value="Unassembled WGS sequence"/>
</dbReference>
<keyword evidence="2 6" id="KW-0812">Transmembrane</keyword>
<name>A0A9Q0KY23_9MAGN</name>
<evidence type="ECO:0000256" key="3">
    <source>
        <dbReference type="ARBA" id="ARBA00022989"/>
    </source>
</evidence>
<dbReference type="PANTHER" id="PTHR28234">
    <property type="entry name" value="NUCLEAR CONTROL OF ATPASE PROTEIN 2"/>
    <property type="match status" value="1"/>
</dbReference>
<comment type="caution">
    <text evidence="7">The sequence shown here is derived from an EMBL/GenBank/DDBJ whole genome shotgun (WGS) entry which is preliminary data.</text>
</comment>
<sequence>MSASLKNPSNESKDVKILNSYYSNYAWRKLSSFFPSRDSNLFGKISNFYLLLTSRARHRRRKPGLPLPLPSKPLHFSRAIPEASLVLDVLDYILGHLFASLHDIQKSLHFWQSRAEGSDVQKVYFMVFERGPRAFIDETIQLIHGCVSGGSPVQHLCHSAVTQISERIAVLTSLQHCLAKFLAQVYIEVDKFGDELVKDPQKSLPSFLITINGLFLKLGASMRHSHEMFQSFSGSDDWNNSLPLLFKKLPEAYLGGTEWTDCQILDAVNLINENLHTLDCFLSLVVPRYRKPRRMTLYWFRYSCGAVGLTICSVWLLRHSSLMGSSDIDNWIHEARDSTVSFWNDHVEQPLLSIRDELFETFRRRHKGVMELEEVQLTADSLHRMLLTFSEQTKGEKFQENPSDHEMMEIVMARYEKELMHPIQSLLGGELARALLIQIQKLKLDTETAMLELDQILKANEINFAILAALPAFFLFLILVMLLRSWSTKETGAEGRGRIDRVQRRLLIVEVEKRIMQFHNSVDHGLEEDAHCTFGLALISLDRLYKAVERHAKATGEWLSLRQDIINLGKPDLQLTYKLTVTSRMERVYDCLLPSSRRR</sequence>
<accession>A0A9Q0KY23</accession>
<evidence type="ECO:0000256" key="4">
    <source>
        <dbReference type="ARBA" id="ARBA00023128"/>
    </source>
</evidence>
<dbReference type="OrthoDB" id="413313at2759"/>
<dbReference type="InterPro" id="IPR013946">
    <property type="entry name" value="NCA2-like"/>
</dbReference>
<dbReference type="AlphaFoldDB" id="A0A9Q0KY23"/>
<organism evidence="7 8">
    <name type="scientific">Protea cynaroides</name>
    <dbReference type="NCBI Taxonomy" id="273540"/>
    <lineage>
        <taxon>Eukaryota</taxon>
        <taxon>Viridiplantae</taxon>
        <taxon>Streptophyta</taxon>
        <taxon>Embryophyta</taxon>
        <taxon>Tracheophyta</taxon>
        <taxon>Spermatophyta</taxon>
        <taxon>Magnoliopsida</taxon>
        <taxon>Proteales</taxon>
        <taxon>Proteaceae</taxon>
        <taxon>Protea</taxon>
    </lineage>
</organism>
<feature type="transmembrane region" description="Helical" evidence="6">
    <location>
        <begin position="462"/>
        <end position="483"/>
    </location>
</feature>
<dbReference type="Pfam" id="PF08637">
    <property type="entry name" value="NCA2"/>
    <property type="match status" value="1"/>
</dbReference>
<proteinExistence type="predicted"/>